<sequence length="405" mass="45225">MINKKKFDFVLAGYLIALIALGCIVIFSASTTTIGGYTNTQNYWWKQAIFAVISLLAVYLLLKIPMSIFELLIVPAYILNILALILVLFTPPVNGAHRWFSFLGINYQPSESAKLLTILVVARAISQDNMTEIKQIFIALGLTVLPALLILIEPDFGSTLVFFFSLLAMLIAAELPLYYILLLISPVISIITSFWWIAIIIWIIVLVYLLLRARLSWITISIASILNVFLALITPVFWNGLKDYQQQRILSFFNPMADPLGAGYQIIQAKIAVGSGSIFGKGWLEGTQKNMHFLPEHHTDFIFSVIGEEFGFIGSLVLLGLFFLFFHRLINDIGQIQVRERRIAAAGIFAYLLFQTFINIGMNIGLIPATGIPLPFISYGGSNLLFSTLAVGVVLKYLNERGLMK</sequence>
<dbReference type="EMBL" id="SMOG01000014">
    <property type="protein sequence ID" value="TDF72856.1"/>
    <property type="molecule type" value="Genomic_DNA"/>
</dbReference>
<keyword evidence="2" id="KW-1185">Reference proteome</keyword>
<name>A0AC61QIU3_9BACT</name>
<reference evidence="1" key="1">
    <citation type="submission" date="2019-03" db="EMBL/GenBank/DDBJ databases">
        <title>Candidatus Syntrophosphaera thermopropionivorans: a novel player in syntrophic propionate oxidation during anaerobic digestion.</title>
        <authorList>
            <person name="Dyksma S."/>
        </authorList>
    </citation>
    <scope>NUCLEOTIDE SEQUENCE</scope>
    <source>
        <strain evidence="1">W5</strain>
    </source>
</reference>
<accession>A0AC61QIU3</accession>
<gene>
    <name evidence="1" type="primary">rodA</name>
    <name evidence="1" type="ORF">E0946_05095</name>
</gene>
<evidence type="ECO:0000313" key="2">
    <source>
        <dbReference type="Proteomes" id="UP000294588"/>
    </source>
</evidence>
<proteinExistence type="predicted"/>
<protein>
    <submittedName>
        <fullName evidence="1">Rod shape-determining protein RodA</fullName>
    </submittedName>
</protein>
<comment type="caution">
    <text evidence="1">The sequence shown here is derived from an EMBL/GenBank/DDBJ whole genome shotgun (WGS) entry which is preliminary data.</text>
</comment>
<organism evidence="1 2">
    <name type="scientific">Candidatus Syntrophosphaera thermopropionivorans</name>
    <dbReference type="NCBI Taxonomy" id="2593015"/>
    <lineage>
        <taxon>Bacteria</taxon>
        <taxon>Pseudomonadati</taxon>
        <taxon>Candidatus Cloacimonadota</taxon>
        <taxon>Candidatus Cloacimonadia</taxon>
        <taxon>Candidatus Cloacimonadales</taxon>
        <taxon>Candidatus Cloacimonadaceae</taxon>
        <taxon>Candidatus Syntrophosphaera</taxon>
    </lineage>
</organism>
<dbReference type="Proteomes" id="UP000294588">
    <property type="component" value="Unassembled WGS sequence"/>
</dbReference>
<evidence type="ECO:0000313" key="1">
    <source>
        <dbReference type="EMBL" id="TDF72856.1"/>
    </source>
</evidence>